<evidence type="ECO:0000313" key="1">
    <source>
        <dbReference type="EMBL" id="CAA9892371.1"/>
    </source>
</evidence>
<dbReference type="EMBL" id="CADCXN010000100">
    <property type="protein sequence ID" value="CAA9892371.1"/>
    <property type="molecule type" value="Genomic_DNA"/>
</dbReference>
<comment type="caution">
    <text evidence="1">The sequence shown here is derived from an EMBL/GenBank/DDBJ whole genome shotgun (WGS) entry which is preliminary data.</text>
</comment>
<accession>A0A8S0WRZ2</accession>
<name>A0A8S0WRZ2_9GAMM</name>
<dbReference type="AlphaFoldDB" id="A0A8S0WRZ2"/>
<dbReference type="Proteomes" id="UP000494216">
    <property type="component" value="Unassembled WGS sequence"/>
</dbReference>
<gene>
    <name evidence="1" type="ORF">METHB2_680011</name>
</gene>
<protein>
    <submittedName>
        <fullName evidence="1">Uncharacterized protein</fullName>
    </submittedName>
</protein>
<sequence>MTLWMPTLFKAVASKQQKRFDTHRAFDYLRILKYGIIHHIPIFNRQPPVRLVVASKFK</sequence>
<organism evidence="1 2">
    <name type="scientific">Candidatus Methylobacter favarea</name>
    <dbReference type="NCBI Taxonomy" id="2707345"/>
    <lineage>
        <taxon>Bacteria</taxon>
        <taxon>Pseudomonadati</taxon>
        <taxon>Pseudomonadota</taxon>
        <taxon>Gammaproteobacteria</taxon>
        <taxon>Methylococcales</taxon>
        <taxon>Methylococcaceae</taxon>
        <taxon>Methylobacter</taxon>
    </lineage>
</organism>
<evidence type="ECO:0000313" key="2">
    <source>
        <dbReference type="Proteomes" id="UP000494216"/>
    </source>
</evidence>
<keyword evidence="2" id="KW-1185">Reference proteome</keyword>
<reference evidence="1 2" key="1">
    <citation type="submission" date="2020-02" db="EMBL/GenBank/DDBJ databases">
        <authorList>
            <person name="Hogendoorn C."/>
        </authorList>
    </citation>
    <scope>NUCLEOTIDE SEQUENCE [LARGE SCALE GENOMIC DNA]</scope>
    <source>
        <strain evidence="1">METHB21</strain>
    </source>
</reference>
<proteinExistence type="predicted"/>